<keyword evidence="10 14" id="KW-0239">DNA-directed DNA polymerase</keyword>
<evidence type="ECO:0000256" key="3">
    <source>
        <dbReference type="ARBA" id="ARBA00022679"/>
    </source>
</evidence>
<reference evidence="17 18" key="1">
    <citation type="submission" date="2019-12" db="EMBL/GenBank/DDBJ databases">
        <title>Complete genome sequence of Mycolicibacterium xenopi str. JCM15661T.</title>
        <authorList>
            <person name="Yoshida M."/>
            <person name="Fukano H."/>
            <person name="Asakura T."/>
            <person name="Hoshino Y."/>
        </authorList>
    </citation>
    <scope>NUCLEOTIDE SEQUENCE [LARGE SCALE GENOMIC DNA]</scope>
    <source>
        <strain evidence="17 18">JCM 15661T</strain>
    </source>
</reference>
<gene>
    <name evidence="14 17" type="primary">dnaX</name>
    <name evidence="17" type="ORF">MYXE_03400</name>
</gene>
<dbReference type="Proteomes" id="UP000464624">
    <property type="component" value="Chromosome"/>
</dbReference>
<evidence type="ECO:0000256" key="13">
    <source>
        <dbReference type="ARBA" id="ARBA00074577"/>
    </source>
</evidence>
<evidence type="ECO:0000256" key="14">
    <source>
        <dbReference type="RuleBase" id="RU364063"/>
    </source>
</evidence>
<keyword evidence="8" id="KW-0862">Zinc</keyword>
<dbReference type="Pfam" id="PF22608">
    <property type="entry name" value="DNAX_ATPase_lid"/>
    <property type="match status" value="1"/>
</dbReference>
<dbReference type="GO" id="GO:0046872">
    <property type="term" value="F:metal ion binding"/>
    <property type="evidence" value="ECO:0007669"/>
    <property type="project" value="UniProtKB-KW"/>
</dbReference>
<accession>A0AAD1GWI8</accession>
<dbReference type="SMART" id="SM00382">
    <property type="entry name" value="AAA"/>
    <property type="match status" value="1"/>
</dbReference>
<evidence type="ECO:0000256" key="9">
    <source>
        <dbReference type="ARBA" id="ARBA00022840"/>
    </source>
</evidence>
<protein>
    <recommendedName>
        <fullName evidence="13 14">DNA polymerase III subunit gamma/tau</fullName>
        <ecNumber evidence="2 14">2.7.7.7</ecNumber>
    </recommendedName>
</protein>
<dbReference type="InterPro" id="IPR003593">
    <property type="entry name" value="AAA+_ATPase"/>
</dbReference>
<dbReference type="RefSeq" id="WP_085196060.1">
    <property type="nucleotide sequence ID" value="NZ_AP022314.1"/>
</dbReference>
<dbReference type="NCBIfam" id="NF011513">
    <property type="entry name" value="PRK14952.1"/>
    <property type="match status" value="1"/>
</dbReference>
<dbReference type="Gene3D" id="1.10.8.60">
    <property type="match status" value="1"/>
</dbReference>
<evidence type="ECO:0000256" key="4">
    <source>
        <dbReference type="ARBA" id="ARBA00022695"/>
    </source>
</evidence>
<dbReference type="KEGG" id="mxe:MYXE_03400"/>
<dbReference type="Gene3D" id="1.20.272.10">
    <property type="match status" value="1"/>
</dbReference>
<dbReference type="PANTHER" id="PTHR11669:SF0">
    <property type="entry name" value="PROTEIN STICHEL-LIKE 2"/>
    <property type="match status" value="1"/>
</dbReference>
<dbReference type="InterPro" id="IPR008921">
    <property type="entry name" value="DNA_pol3_clamp-load_cplx_C"/>
</dbReference>
<dbReference type="NCBIfam" id="NF005846">
    <property type="entry name" value="PRK07764.1-6"/>
    <property type="match status" value="1"/>
</dbReference>
<dbReference type="EMBL" id="AP022314">
    <property type="protein sequence ID" value="BBU20551.1"/>
    <property type="molecule type" value="Genomic_DNA"/>
</dbReference>
<name>A0AAD1GWI8_MYCXE</name>
<dbReference type="InterPro" id="IPR027417">
    <property type="entry name" value="P-loop_NTPase"/>
</dbReference>
<feature type="domain" description="AAA+ ATPase" evidence="16">
    <location>
        <begin position="34"/>
        <end position="177"/>
    </location>
</feature>
<keyword evidence="7 14" id="KW-0547">Nucleotide-binding</keyword>
<dbReference type="GO" id="GO:0003887">
    <property type="term" value="F:DNA-directed DNA polymerase activity"/>
    <property type="evidence" value="ECO:0007669"/>
    <property type="project" value="UniProtKB-KW"/>
</dbReference>
<evidence type="ECO:0000256" key="10">
    <source>
        <dbReference type="ARBA" id="ARBA00022932"/>
    </source>
</evidence>
<evidence type="ECO:0000256" key="15">
    <source>
        <dbReference type="SAM" id="MobiDB-lite"/>
    </source>
</evidence>
<dbReference type="GO" id="GO:0009360">
    <property type="term" value="C:DNA polymerase III complex"/>
    <property type="evidence" value="ECO:0007669"/>
    <property type="project" value="InterPro"/>
</dbReference>
<keyword evidence="6" id="KW-0479">Metal-binding</keyword>
<evidence type="ECO:0000259" key="16">
    <source>
        <dbReference type="SMART" id="SM00382"/>
    </source>
</evidence>
<evidence type="ECO:0000256" key="5">
    <source>
        <dbReference type="ARBA" id="ARBA00022705"/>
    </source>
</evidence>
<dbReference type="AlphaFoldDB" id="A0AAD1GWI8"/>
<dbReference type="PANTHER" id="PTHR11669">
    <property type="entry name" value="REPLICATION FACTOR C / DNA POLYMERASE III GAMMA-TAU SUBUNIT"/>
    <property type="match status" value="1"/>
</dbReference>
<sequence length="563" mass="60416">MALYRKYRPATFAEVVGQEHVTEPLSAALGAGRIHHAYLFSGPRGCGKTSCARILARSLNCAQGPTSSPCGVCESCVALAPNGPGSIDVVELDAASHGGVDDTRELRDRAFYAPAQSRYRVFIVDEAHMVTTAGFNALLKIVEEPPEHLIFVFATTEPEKVLPTIRSRTHHYPFRLLPPRTMRALLERICQQESVTIDDAVYPLLIRAGGGSPRDTLSVLDQLLAGAEGDRVTYQRALGLLGATDIALIDEAVDALAADDAAALFGAVESVIDAGHDPRRFTTDLLERFRDLIVLQSVPDAAARGVVDAPEDVLDRMRDQAARIGTATLTRYAEVVQAGLGEMRGATAPRLLLEVICARMLLPSASDTESALLQRLERIENRLKLSVPADDAAKRSGLANKASEPARKPPAPVQPTAPASPSEPGAAAVRTMWPTVRDKVRQRSRTTEVMLAGATVRAVEGNTLVLSHESAPLAKRLCEQRNADVIAEALKDALGVEWRVRCETGAPAPADAAVAGVDPAQRAEEDSMMAEAGREGPSERRDPEEAALELLQNELGARRIDNG</sequence>
<evidence type="ECO:0000256" key="8">
    <source>
        <dbReference type="ARBA" id="ARBA00022833"/>
    </source>
</evidence>
<evidence type="ECO:0000313" key="17">
    <source>
        <dbReference type="EMBL" id="BBU20551.1"/>
    </source>
</evidence>
<comment type="similarity">
    <text evidence="1 14">Belongs to the DnaX/STICHEL family.</text>
</comment>
<feature type="region of interest" description="Disordered" evidence="15">
    <location>
        <begin position="512"/>
        <end position="545"/>
    </location>
</feature>
<dbReference type="InterPro" id="IPR045085">
    <property type="entry name" value="HLD_clamp_pol_III_gamma_tau"/>
</dbReference>
<proteinExistence type="inferred from homology"/>
<dbReference type="GO" id="GO:0006261">
    <property type="term" value="P:DNA-templated DNA replication"/>
    <property type="evidence" value="ECO:0007669"/>
    <property type="project" value="TreeGrafter"/>
</dbReference>
<dbReference type="CDD" id="cd00009">
    <property type="entry name" value="AAA"/>
    <property type="match status" value="1"/>
</dbReference>
<keyword evidence="5 14" id="KW-0235">DNA replication</keyword>
<dbReference type="Gene3D" id="3.40.50.300">
    <property type="entry name" value="P-loop containing nucleotide triphosphate hydrolases"/>
    <property type="match status" value="1"/>
</dbReference>
<comment type="subunit">
    <text evidence="14">DNA polymerase III contains a core (composed of alpha, epsilon and theta chains) that associates with a tau subunit. This core dimerizes to form the POLIII' complex. PolIII' associates with the gamma complex (composed of gamma, delta, delta', psi and chi chains) and with the beta chain to form the complete DNA polymerase III complex.</text>
</comment>
<evidence type="ECO:0000256" key="2">
    <source>
        <dbReference type="ARBA" id="ARBA00012417"/>
    </source>
</evidence>
<dbReference type="NCBIfam" id="TIGR02397">
    <property type="entry name" value="dnaX_nterm"/>
    <property type="match status" value="1"/>
</dbReference>
<dbReference type="CDD" id="cd18137">
    <property type="entry name" value="HLD_clamp_pol_III_gamma_tau"/>
    <property type="match status" value="1"/>
</dbReference>
<evidence type="ECO:0000313" key="18">
    <source>
        <dbReference type="Proteomes" id="UP000464624"/>
    </source>
</evidence>
<dbReference type="Pfam" id="PF12169">
    <property type="entry name" value="DNA_pol3_gamma3"/>
    <property type="match status" value="1"/>
</dbReference>
<dbReference type="SUPFAM" id="SSF48019">
    <property type="entry name" value="post-AAA+ oligomerization domain-like"/>
    <property type="match status" value="1"/>
</dbReference>
<dbReference type="Pfam" id="PF13177">
    <property type="entry name" value="DNA_pol3_delta2"/>
    <property type="match status" value="1"/>
</dbReference>
<evidence type="ECO:0000256" key="11">
    <source>
        <dbReference type="ARBA" id="ARBA00037724"/>
    </source>
</evidence>
<feature type="compositionally biased region" description="Low complexity" evidence="15">
    <location>
        <begin position="416"/>
        <end position="428"/>
    </location>
</feature>
<dbReference type="InterPro" id="IPR022754">
    <property type="entry name" value="DNA_pol_III_gamma-3"/>
</dbReference>
<keyword evidence="4 14" id="KW-0548">Nucleotidyltransferase</keyword>
<evidence type="ECO:0000256" key="7">
    <source>
        <dbReference type="ARBA" id="ARBA00022741"/>
    </source>
</evidence>
<feature type="compositionally biased region" description="Basic and acidic residues" evidence="15">
    <location>
        <begin position="532"/>
        <end position="544"/>
    </location>
</feature>
<evidence type="ECO:0000256" key="6">
    <source>
        <dbReference type="ARBA" id="ARBA00022723"/>
    </source>
</evidence>
<organism evidence="17 18">
    <name type="scientific">Mycobacterium xenopi</name>
    <dbReference type="NCBI Taxonomy" id="1789"/>
    <lineage>
        <taxon>Bacteria</taxon>
        <taxon>Bacillati</taxon>
        <taxon>Actinomycetota</taxon>
        <taxon>Actinomycetes</taxon>
        <taxon>Mycobacteriales</taxon>
        <taxon>Mycobacteriaceae</taxon>
        <taxon>Mycobacterium</taxon>
    </lineage>
</organism>
<comment type="function">
    <text evidence="11 14">DNA polymerase III is a complex, multichain enzyme responsible for most of the replicative synthesis in bacteria. This DNA polymerase also exhibits 3' to 5' exonuclease activity.</text>
</comment>
<dbReference type="SUPFAM" id="SSF52540">
    <property type="entry name" value="P-loop containing nucleoside triphosphate hydrolases"/>
    <property type="match status" value="1"/>
</dbReference>
<dbReference type="InterPro" id="IPR050238">
    <property type="entry name" value="DNA_Rep/Repair_Clamp_Loader"/>
</dbReference>
<feature type="region of interest" description="Disordered" evidence="15">
    <location>
        <begin position="390"/>
        <end position="431"/>
    </location>
</feature>
<dbReference type="FunFam" id="3.40.50.300:FF:000014">
    <property type="entry name" value="DNA polymerase III subunit gamma/tau"/>
    <property type="match status" value="1"/>
</dbReference>
<dbReference type="GO" id="GO:0005524">
    <property type="term" value="F:ATP binding"/>
    <property type="evidence" value="ECO:0007669"/>
    <property type="project" value="UniProtKB-KW"/>
</dbReference>
<comment type="catalytic activity">
    <reaction evidence="12 14">
        <text>DNA(n) + a 2'-deoxyribonucleoside 5'-triphosphate = DNA(n+1) + diphosphate</text>
        <dbReference type="Rhea" id="RHEA:22508"/>
        <dbReference type="Rhea" id="RHEA-COMP:17339"/>
        <dbReference type="Rhea" id="RHEA-COMP:17340"/>
        <dbReference type="ChEBI" id="CHEBI:33019"/>
        <dbReference type="ChEBI" id="CHEBI:61560"/>
        <dbReference type="ChEBI" id="CHEBI:173112"/>
        <dbReference type="EC" id="2.7.7.7"/>
    </reaction>
</comment>
<keyword evidence="3 14" id="KW-0808">Transferase</keyword>
<dbReference type="InterPro" id="IPR012763">
    <property type="entry name" value="DNA_pol_III_sug/sutau_N"/>
</dbReference>
<dbReference type="EC" id="2.7.7.7" evidence="2 14"/>
<keyword evidence="9 14" id="KW-0067">ATP-binding</keyword>
<evidence type="ECO:0000256" key="1">
    <source>
        <dbReference type="ARBA" id="ARBA00006360"/>
    </source>
</evidence>
<evidence type="ECO:0000256" key="12">
    <source>
        <dbReference type="ARBA" id="ARBA00049244"/>
    </source>
</evidence>
<dbReference type="FunFam" id="1.20.272.10:FF:000003">
    <property type="entry name" value="DNA polymerase III subunit gamma/tau"/>
    <property type="match status" value="1"/>
</dbReference>
<dbReference type="GO" id="GO:0003677">
    <property type="term" value="F:DNA binding"/>
    <property type="evidence" value="ECO:0007669"/>
    <property type="project" value="InterPro"/>
</dbReference>